<keyword evidence="3" id="KW-1185">Reference proteome</keyword>
<dbReference type="InParanoid" id="A0A0G4EIH2"/>
<dbReference type="AlphaFoldDB" id="A0A0G4EIH2"/>
<evidence type="ECO:0000313" key="3">
    <source>
        <dbReference type="Proteomes" id="UP000041254"/>
    </source>
</evidence>
<accession>A0A0G4EIH2</accession>
<protein>
    <submittedName>
        <fullName evidence="2">Uncharacterized protein</fullName>
    </submittedName>
</protein>
<name>A0A0G4EIH2_VITBC</name>
<reference evidence="2 3" key="1">
    <citation type="submission" date="2014-11" db="EMBL/GenBank/DDBJ databases">
        <authorList>
            <person name="Zhu J."/>
            <person name="Qi W."/>
            <person name="Song R."/>
        </authorList>
    </citation>
    <scope>NUCLEOTIDE SEQUENCE [LARGE SCALE GENOMIC DNA]</scope>
</reference>
<feature type="region of interest" description="Disordered" evidence="1">
    <location>
        <begin position="198"/>
        <end position="222"/>
    </location>
</feature>
<dbReference type="VEuPathDB" id="CryptoDB:Vbra_12005"/>
<dbReference type="OrthoDB" id="426852at2759"/>
<feature type="compositionally biased region" description="Polar residues" evidence="1">
    <location>
        <begin position="202"/>
        <end position="220"/>
    </location>
</feature>
<evidence type="ECO:0000256" key="1">
    <source>
        <dbReference type="SAM" id="MobiDB-lite"/>
    </source>
</evidence>
<sequence length="298" mass="32388">MNACTSTAAVRAAVILDEGELELPHKLGDGTRATVRGGLLNGRYLAVKIWLLSADKSMEREMRLEAERAEMMRLVVRAHQVALRESICCAAIGPVWRWLVKNFSEWTARVDVSASVVDEWLADEGCVLLIDELNKLMTRDVATVAEKEVAGFLNCDWVVPLALKGLLILPQTDEKARRILDTAEKGVGSNNVFIKRSAIDGDSSQPKSSAASTCPQSSAHHNAPPVRFIDLANAVDLPASTPADGPTPPGAYVPTKASQQEAEHRELTHTPFHAAPEHSFLVFRLYSGEAEALMQEGG</sequence>
<proteinExistence type="predicted"/>
<dbReference type="Proteomes" id="UP000041254">
    <property type="component" value="Unassembled WGS sequence"/>
</dbReference>
<feature type="region of interest" description="Disordered" evidence="1">
    <location>
        <begin position="237"/>
        <end position="266"/>
    </location>
</feature>
<evidence type="ECO:0000313" key="2">
    <source>
        <dbReference type="EMBL" id="CEL95682.1"/>
    </source>
</evidence>
<organism evidence="2 3">
    <name type="scientific">Vitrella brassicaformis (strain CCMP3155)</name>
    <dbReference type="NCBI Taxonomy" id="1169540"/>
    <lineage>
        <taxon>Eukaryota</taxon>
        <taxon>Sar</taxon>
        <taxon>Alveolata</taxon>
        <taxon>Colpodellida</taxon>
        <taxon>Vitrellaceae</taxon>
        <taxon>Vitrella</taxon>
    </lineage>
</organism>
<gene>
    <name evidence="2" type="ORF">Vbra_12005</name>
</gene>
<dbReference type="EMBL" id="CDMY01000235">
    <property type="protein sequence ID" value="CEL95682.1"/>
    <property type="molecule type" value="Genomic_DNA"/>
</dbReference>